<dbReference type="OrthoDB" id="4206905at2759"/>
<dbReference type="GeneID" id="36562987"/>
<gene>
    <name evidence="1" type="ORF">P170DRAFT_58078</name>
</gene>
<name>A0A2I2FSJ8_9EURO</name>
<proteinExistence type="predicted"/>
<evidence type="ECO:0000313" key="1">
    <source>
        <dbReference type="EMBL" id="PLB43615.1"/>
    </source>
</evidence>
<organism evidence="1 2">
    <name type="scientific">Aspergillus steynii IBT 23096</name>
    <dbReference type="NCBI Taxonomy" id="1392250"/>
    <lineage>
        <taxon>Eukaryota</taxon>
        <taxon>Fungi</taxon>
        <taxon>Dikarya</taxon>
        <taxon>Ascomycota</taxon>
        <taxon>Pezizomycotina</taxon>
        <taxon>Eurotiomycetes</taxon>
        <taxon>Eurotiomycetidae</taxon>
        <taxon>Eurotiales</taxon>
        <taxon>Aspergillaceae</taxon>
        <taxon>Aspergillus</taxon>
        <taxon>Aspergillus subgen. Circumdati</taxon>
    </lineage>
</organism>
<keyword evidence="2" id="KW-1185">Reference proteome</keyword>
<protein>
    <submittedName>
        <fullName evidence="1">Uncharacterized protein</fullName>
    </submittedName>
</protein>
<evidence type="ECO:0000313" key="2">
    <source>
        <dbReference type="Proteomes" id="UP000234275"/>
    </source>
</evidence>
<dbReference type="Proteomes" id="UP000234275">
    <property type="component" value="Unassembled WGS sequence"/>
</dbReference>
<reference evidence="1 2" key="1">
    <citation type="submission" date="2016-12" db="EMBL/GenBank/DDBJ databases">
        <title>The genomes of Aspergillus section Nigri reveals drivers in fungal speciation.</title>
        <authorList>
            <consortium name="DOE Joint Genome Institute"/>
            <person name="Vesth T.C."/>
            <person name="Nybo J."/>
            <person name="Theobald S."/>
            <person name="Brandl J."/>
            <person name="Frisvad J.C."/>
            <person name="Nielsen K.F."/>
            <person name="Lyhne E.K."/>
            <person name="Kogle M.E."/>
            <person name="Kuo A."/>
            <person name="Riley R."/>
            <person name="Clum A."/>
            <person name="Nolan M."/>
            <person name="Lipzen A."/>
            <person name="Salamov A."/>
            <person name="Henrissat B."/>
            <person name="Wiebenga A."/>
            <person name="De Vries R.P."/>
            <person name="Grigoriev I.V."/>
            <person name="Mortensen U.H."/>
            <person name="Andersen M.R."/>
            <person name="Baker S.E."/>
        </authorList>
    </citation>
    <scope>NUCLEOTIDE SEQUENCE [LARGE SCALE GENOMIC DNA]</scope>
    <source>
        <strain evidence="1 2">IBT 23096</strain>
    </source>
</reference>
<dbReference type="RefSeq" id="XP_024698917.1">
    <property type="nucleotide sequence ID" value="XM_024855281.1"/>
</dbReference>
<accession>A0A2I2FSJ8</accession>
<dbReference type="STRING" id="1392250.A0A2I2FSJ8"/>
<sequence length="219" mass="25751">MTSSASDMFFPGNQNPKLREDIINRLEKTNVISRQLVQVWQKIKITEQGFFADHDLKTLGIQLSTFDLESPTPTKDTRFYNPLSELPNIDWGKVQFSEWTEGYIEESRRINITFLSLSNRLTEAWLRSNDETPFAYWKYLIERPAIATGEHTPDVPYEWQTHSDVGAKSTNLSHCIFRISNYTEPEEQLSRGELIAIVTYMKWRMVQIKHIQHYLFPSW</sequence>
<dbReference type="AlphaFoldDB" id="A0A2I2FSJ8"/>
<comment type="caution">
    <text evidence="1">The sequence shown here is derived from an EMBL/GenBank/DDBJ whole genome shotgun (WGS) entry which is preliminary data.</text>
</comment>
<dbReference type="VEuPathDB" id="FungiDB:P170DRAFT_58078"/>
<dbReference type="EMBL" id="MSFO01000010">
    <property type="protein sequence ID" value="PLB43615.1"/>
    <property type="molecule type" value="Genomic_DNA"/>
</dbReference>